<keyword evidence="2" id="KW-1133">Transmembrane helix</keyword>
<feature type="region of interest" description="Disordered" evidence="1">
    <location>
        <begin position="60"/>
        <end position="95"/>
    </location>
</feature>
<name>A0A812CMA1_ACAPH</name>
<gene>
    <name evidence="3" type="ORF">SPHA_41621</name>
</gene>
<dbReference type="AlphaFoldDB" id="A0A812CMA1"/>
<reference evidence="3" key="1">
    <citation type="submission" date="2021-01" db="EMBL/GenBank/DDBJ databases">
        <authorList>
            <person name="Li R."/>
            <person name="Bekaert M."/>
        </authorList>
    </citation>
    <scope>NUCLEOTIDE SEQUENCE</scope>
    <source>
        <strain evidence="3">Farmed</strain>
    </source>
</reference>
<evidence type="ECO:0000313" key="3">
    <source>
        <dbReference type="EMBL" id="CAE1279108.1"/>
    </source>
</evidence>
<sequence>MSQCVQSPLPPFLKQSRICLLVEKGHDPSSSCLLYEPSYLDARDFTAAFSRLRKQPGRRAGLRPWQSLGQGSLPESRFCAQSSRPSPAAGGTQHQQHHLFKQSFSGLTSESHSIATLRGSTHFTLCYCFPSEMPDNSCSFLHSCSYQQYPAHSCSFQLTPASSSTPAASSSLLQHSCSSQLTPAASSTPAAPSSLLQLPAHSSSYQLTPAASHTTSSNLRIPFPNKRPLSSFYPPFANKDTISIAYNGPSAFVILLCYCLCVPFLVVRSIGTHTSRPAATPTDFSLTLYVSL</sequence>
<dbReference type="EMBL" id="CAHIKZ030002007">
    <property type="protein sequence ID" value="CAE1279108.1"/>
    <property type="molecule type" value="Genomic_DNA"/>
</dbReference>
<evidence type="ECO:0000256" key="2">
    <source>
        <dbReference type="SAM" id="Phobius"/>
    </source>
</evidence>
<feature type="transmembrane region" description="Helical" evidence="2">
    <location>
        <begin position="244"/>
        <end position="267"/>
    </location>
</feature>
<comment type="caution">
    <text evidence="3">The sequence shown here is derived from an EMBL/GenBank/DDBJ whole genome shotgun (WGS) entry which is preliminary data.</text>
</comment>
<proteinExistence type="predicted"/>
<protein>
    <submittedName>
        <fullName evidence="3">Uncharacterized protein</fullName>
    </submittedName>
</protein>
<evidence type="ECO:0000256" key="1">
    <source>
        <dbReference type="SAM" id="MobiDB-lite"/>
    </source>
</evidence>
<keyword evidence="2" id="KW-0472">Membrane</keyword>
<keyword evidence="2" id="KW-0812">Transmembrane</keyword>
<organism evidence="3 4">
    <name type="scientific">Acanthosepion pharaonis</name>
    <name type="common">Pharaoh cuttlefish</name>
    <name type="synonym">Sepia pharaonis</name>
    <dbReference type="NCBI Taxonomy" id="158019"/>
    <lineage>
        <taxon>Eukaryota</taxon>
        <taxon>Metazoa</taxon>
        <taxon>Spiralia</taxon>
        <taxon>Lophotrochozoa</taxon>
        <taxon>Mollusca</taxon>
        <taxon>Cephalopoda</taxon>
        <taxon>Coleoidea</taxon>
        <taxon>Decapodiformes</taxon>
        <taxon>Sepiida</taxon>
        <taxon>Sepiina</taxon>
        <taxon>Sepiidae</taxon>
        <taxon>Acanthosepion</taxon>
    </lineage>
</organism>
<dbReference type="Proteomes" id="UP000597762">
    <property type="component" value="Unassembled WGS sequence"/>
</dbReference>
<evidence type="ECO:0000313" key="4">
    <source>
        <dbReference type="Proteomes" id="UP000597762"/>
    </source>
</evidence>
<accession>A0A812CMA1</accession>
<keyword evidence="4" id="KW-1185">Reference proteome</keyword>